<reference evidence="2 3" key="1">
    <citation type="journal article" date="2021" name="Plant Biotechnol. J.">
        <title>Multi-omics assisted identification of the key and species-specific regulatory components of drought-tolerant mechanisms in Gossypium stocksii.</title>
        <authorList>
            <person name="Yu D."/>
            <person name="Ke L."/>
            <person name="Zhang D."/>
            <person name="Wu Y."/>
            <person name="Sun Y."/>
            <person name="Mei J."/>
            <person name="Sun J."/>
            <person name="Sun Y."/>
        </authorList>
    </citation>
    <scope>NUCLEOTIDE SEQUENCE [LARGE SCALE GENOMIC DNA]</scope>
    <source>
        <strain evidence="3">cv. E1</strain>
        <tissue evidence="2">Leaf</tissue>
    </source>
</reference>
<dbReference type="Pfam" id="PF10536">
    <property type="entry name" value="PMD"/>
    <property type="match status" value="1"/>
</dbReference>
<dbReference type="PANTHER" id="PTHR46033">
    <property type="entry name" value="PROTEIN MAIN-LIKE 2"/>
    <property type="match status" value="1"/>
</dbReference>
<keyword evidence="3" id="KW-1185">Reference proteome</keyword>
<comment type="caution">
    <text evidence="2">The sequence shown here is derived from an EMBL/GenBank/DDBJ whole genome shotgun (WGS) entry which is preliminary data.</text>
</comment>
<dbReference type="OrthoDB" id="1937804at2759"/>
<dbReference type="EMBL" id="JAIQCV010000006">
    <property type="protein sequence ID" value="KAH1091734.1"/>
    <property type="molecule type" value="Genomic_DNA"/>
</dbReference>
<dbReference type="InterPro" id="IPR019557">
    <property type="entry name" value="AminoTfrase-like_pln_mobile"/>
</dbReference>
<dbReference type="Proteomes" id="UP000828251">
    <property type="component" value="Unassembled WGS sequence"/>
</dbReference>
<dbReference type="AlphaFoldDB" id="A0A9D4A6P3"/>
<dbReference type="GO" id="GO:0010073">
    <property type="term" value="P:meristem maintenance"/>
    <property type="evidence" value="ECO:0007669"/>
    <property type="project" value="InterPro"/>
</dbReference>
<evidence type="ECO:0000313" key="2">
    <source>
        <dbReference type="EMBL" id="KAH1091734.1"/>
    </source>
</evidence>
<accession>A0A9D4A6P3</accession>
<organism evidence="2 3">
    <name type="scientific">Gossypium stocksii</name>
    <dbReference type="NCBI Taxonomy" id="47602"/>
    <lineage>
        <taxon>Eukaryota</taxon>
        <taxon>Viridiplantae</taxon>
        <taxon>Streptophyta</taxon>
        <taxon>Embryophyta</taxon>
        <taxon>Tracheophyta</taxon>
        <taxon>Spermatophyta</taxon>
        <taxon>Magnoliopsida</taxon>
        <taxon>eudicotyledons</taxon>
        <taxon>Gunneridae</taxon>
        <taxon>Pentapetalae</taxon>
        <taxon>rosids</taxon>
        <taxon>malvids</taxon>
        <taxon>Malvales</taxon>
        <taxon>Malvaceae</taxon>
        <taxon>Malvoideae</taxon>
        <taxon>Gossypium</taxon>
    </lineage>
</organism>
<evidence type="ECO:0000259" key="1">
    <source>
        <dbReference type="Pfam" id="PF10536"/>
    </source>
</evidence>
<feature type="domain" description="Aminotransferase-like plant mobile" evidence="1">
    <location>
        <begin position="34"/>
        <end position="104"/>
    </location>
</feature>
<proteinExistence type="predicted"/>
<dbReference type="InterPro" id="IPR044824">
    <property type="entry name" value="MAIN-like"/>
</dbReference>
<evidence type="ECO:0000313" key="3">
    <source>
        <dbReference type="Proteomes" id="UP000828251"/>
    </source>
</evidence>
<protein>
    <recommendedName>
        <fullName evidence="1">Aminotransferase-like plant mobile domain-containing protein</fullName>
    </recommendedName>
</protein>
<sequence>MLKSRGHGLSYRLDVRIMPYLDAARFGLAALIRVFELRGNLISTPVERRRPEMHTFDLPCEECTITLKNVAMQLELLVDGDAVIGLSGIADPADLCYSLLGCSPGDGLKNLHV</sequence>
<dbReference type="PANTHER" id="PTHR46033:SF8">
    <property type="entry name" value="PROTEIN MAINTENANCE OF MERISTEMS-LIKE"/>
    <property type="match status" value="1"/>
</dbReference>
<gene>
    <name evidence="2" type="ORF">J1N35_018991</name>
</gene>
<name>A0A9D4A6P3_9ROSI</name>